<feature type="region of interest" description="Disordered" evidence="1">
    <location>
        <begin position="499"/>
        <end position="538"/>
    </location>
</feature>
<feature type="compositionally biased region" description="Acidic residues" evidence="1">
    <location>
        <begin position="239"/>
        <end position="260"/>
    </location>
</feature>
<feature type="region of interest" description="Disordered" evidence="1">
    <location>
        <begin position="173"/>
        <end position="273"/>
    </location>
</feature>
<feature type="compositionally biased region" description="Acidic residues" evidence="1">
    <location>
        <begin position="1162"/>
        <end position="1174"/>
    </location>
</feature>
<proteinExistence type="predicted"/>
<feature type="compositionally biased region" description="Basic and acidic residues" evidence="1">
    <location>
        <begin position="1427"/>
        <end position="1437"/>
    </location>
</feature>
<feature type="region of interest" description="Disordered" evidence="1">
    <location>
        <begin position="1362"/>
        <end position="1384"/>
    </location>
</feature>
<feature type="compositionally biased region" description="Basic and acidic residues" evidence="1">
    <location>
        <begin position="209"/>
        <end position="235"/>
    </location>
</feature>
<reference evidence="2 3" key="1">
    <citation type="submission" date="2020-01" db="EMBL/GenBank/DDBJ databases">
        <authorList>
            <person name="Palmer J.M."/>
        </authorList>
    </citation>
    <scope>NUCLEOTIDE SEQUENCE [LARGE SCALE GENOMIC DNA]</scope>
    <source>
        <strain evidence="2 3">TWF970</strain>
    </source>
</reference>
<dbReference type="OrthoDB" id="5323144at2759"/>
<feature type="compositionally biased region" description="Basic residues" evidence="1">
    <location>
        <begin position="337"/>
        <end position="346"/>
    </location>
</feature>
<protein>
    <submittedName>
        <fullName evidence="2">Uncharacterized protein</fullName>
    </submittedName>
</protein>
<dbReference type="Proteomes" id="UP000474640">
    <property type="component" value="Unassembled WGS sequence"/>
</dbReference>
<feature type="compositionally biased region" description="Acidic residues" evidence="1">
    <location>
        <begin position="1408"/>
        <end position="1418"/>
    </location>
</feature>
<name>A0A7C8R9Q9_ORBOL</name>
<evidence type="ECO:0000313" key="2">
    <source>
        <dbReference type="EMBL" id="KAF3271927.1"/>
    </source>
</evidence>
<feature type="compositionally biased region" description="Basic and acidic residues" evidence="1">
    <location>
        <begin position="1444"/>
        <end position="1463"/>
    </location>
</feature>
<sequence length="1763" mass="198064">MASGRAIDPNLIPVGDLYEYNGPFPCFPNAPYSRRRNAGIPLDVPFHPEFLESPEASEDLHRMLSSTAAPSGAISSRSFIQPATPDQISDVEDWFLPINGQEDNLAGIGGNWDYVKWNAMVVACFMKQIQLGPNLRKLIRVHPPIQLYYEHDDITITKAGIMGKKEFVKAYGRKDVNSARHRETKPGVHPNKITPTVPEGTTHPIDTATRADVEDSPEPDGKKGEGKKGEGKGEGGVDSSEDSGGNEEYSSEDSSDEDTPDWLKLHPAPRGTRAVKHPLSGLYGDGPFLSLDSGGNWVAPGPAPTRDLMTLVDPDDPLSSILSKAAQELVNEAKDGKKVKKKKKPKETKVKPSGEGDLRATRKRKPISFLSKARHSARRKTLSDSAVLHRVGAKFGVSGLRMARSRDETDIVNIVDTTAPTSPPNDTTKAPSDTLIPWEIYHSNIGGKGPDFRRRIWPSLKRDLGRKRWHLMPVACDVNGELRWWLMVIDMQVQRRWNTDGGKPKADGADTDTTKGATKFKDKTTDTTKDKTKDGTDSAAPERCIWVFNPCSAPSTPDGTVFERFLSEVPRYIYSLASNELSQLDHHVTPVVFPRSSDDAGMTNLQDGTLSAHEYDHPGRFKRFGFKVTINGNRFNWMNRNPQTGIEVIHAMGRVLRMMELEDARLVAMWRLMEEDTDNLRCNVPTATVPTTALSLRDLDFLQESNEQISVQNRVRNETMVEIQRFMDWTQLRGYPFHEDTPDTIPEEGYRILNILHKNHADVWRQLSQWFDQGSHAVVVGINLNEYSSKPNIVSFPLALGTMAVLHGKRGRHPADDPQTDWWVPDGTATDGDTTGVDILATMPDDDPGKANPGYKYHRFAYLKEDYINGTGSIPVGGGPRKPTDIIENQYPQSMISIIIDTIGRGVIHVGNRPNDTWKVNGVELQQSEVITRFSHVTHLYSGSMHWLFLRRFATSKSENIKMQTTVKYDISNRTRTQKRSAGEILDEYSTDDPIWLYPRHTFPDEQYKKYIFNLGRDTPHLHHHHRPKSIGSQEEYLLWESYNNSSNTILCQNPACLQHSHHAGDKAIAVPNDTGRPCFNNTCVADKYETYYYGSTTCNNIHGNRCLPNIDGAFGPHIPGIPGHMFIDNGVLLFQPEMLLSSAEQNINTQGVIPRATKPSEEEDGEEEEEEDLNALPLPPLCWNRIVFTPVARFPSTTAVREFLSKSYNYEPMMLAEGEHGGVAYDMTMYERLNYYRILMWNQIQPSFQKGWWREQDLMKREHGSFTRYDVNNWAETIFRIGYQPDVQSALASGTAGAEEGTTLVDGNTIVGTGDPFAWDLAHGRLPGHTLPWDIDAKEGEEEEQRAGYASAAHMLGAYVIPEPNGEDKGTRSTGRQPVDGEGHANIVQFLKSISRRKPFDTLEDFPEVFSEDDGDDGSSAGKRSTNTEKGSDRGKRGLNRTSDSRPKAREEEPPSRGREPGSFRTDTALRCIPTGKDKFTFSKPNRAPPPQSRKPKTSGPKAVYDMDGNVVMIEQTDTLLPKIRYYQHGRSTIEERYIEIKRKGIERPIILPVKRVRVEQDDGQEQDSVDEHVEKKREIADKDIVDNHYVSADETEECLEQKVLETESSLYPSEKAHSMAETNPTRISPATVSDGNAHNITSKKSVRSITTTSNEYQSVSKRKRNNGEGAIGELAPTQKRKKGPMSRDMEQNLDQGDILNEGRDAERRAAKKSEGGHGISHDDDDDDDEEEEEEEEEEEKEIKRKLEKRKGKLPRMLREMQ</sequence>
<dbReference type="EMBL" id="JAABOJ010000068">
    <property type="protein sequence ID" value="KAF3271927.1"/>
    <property type="molecule type" value="Genomic_DNA"/>
</dbReference>
<comment type="caution">
    <text evidence="2">The sequence shown here is derived from an EMBL/GenBank/DDBJ whole genome shotgun (WGS) entry which is preliminary data.</text>
</comment>
<evidence type="ECO:0000256" key="1">
    <source>
        <dbReference type="SAM" id="MobiDB-lite"/>
    </source>
</evidence>
<evidence type="ECO:0000313" key="3">
    <source>
        <dbReference type="Proteomes" id="UP000474640"/>
    </source>
</evidence>
<feature type="region of interest" description="Disordered" evidence="1">
    <location>
        <begin position="1408"/>
        <end position="1504"/>
    </location>
</feature>
<gene>
    <name evidence="2" type="ORF">TWF970_010224</name>
</gene>
<feature type="compositionally biased region" description="Basic and acidic residues" evidence="1">
    <location>
        <begin position="347"/>
        <end position="360"/>
    </location>
</feature>
<accession>A0A7C8R9Q9</accession>
<feature type="compositionally biased region" description="Basic and acidic residues" evidence="1">
    <location>
        <begin position="519"/>
        <end position="536"/>
    </location>
</feature>
<feature type="region of interest" description="Disordered" evidence="1">
    <location>
        <begin position="1151"/>
        <end position="1174"/>
    </location>
</feature>
<feature type="compositionally biased region" description="Polar residues" evidence="1">
    <location>
        <begin position="1622"/>
        <end position="1661"/>
    </location>
</feature>
<feature type="compositionally biased region" description="Acidic residues" evidence="1">
    <location>
        <begin position="1724"/>
        <end position="1741"/>
    </location>
</feature>
<feature type="compositionally biased region" description="Basic residues" evidence="1">
    <location>
        <begin position="361"/>
        <end position="375"/>
    </location>
</feature>
<feature type="region of interest" description="Disordered" evidence="1">
    <location>
        <begin position="332"/>
        <end position="375"/>
    </location>
</feature>
<organism evidence="2 3">
    <name type="scientific">Orbilia oligospora</name>
    <name type="common">Nematode-trapping fungus</name>
    <name type="synonym">Arthrobotrys oligospora</name>
    <dbReference type="NCBI Taxonomy" id="2813651"/>
    <lineage>
        <taxon>Eukaryota</taxon>
        <taxon>Fungi</taxon>
        <taxon>Dikarya</taxon>
        <taxon>Ascomycota</taxon>
        <taxon>Pezizomycotina</taxon>
        <taxon>Orbiliomycetes</taxon>
        <taxon>Orbiliales</taxon>
        <taxon>Orbiliaceae</taxon>
        <taxon>Orbilia</taxon>
    </lineage>
</organism>
<feature type="compositionally biased region" description="Basic residues" evidence="1">
    <location>
        <begin position="1745"/>
        <end position="1757"/>
    </location>
</feature>
<feature type="compositionally biased region" description="Basic and acidic residues" evidence="1">
    <location>
        <begin position="1702"/>
        <end position="1723"/>
    </location>
</feature>
<feature type="region of interest" description="Disordered" evidence="1">
    <location>
        <begin position="1612"/>
        <end position="1763"/>
    </location>
</feature>
<feature type="compositionally biased region" description="Basic and acidic residues" evidence="1">
    <location>
        <begin position="173"/>
        <end position="186"/>
    </location>
</feature>